<dbReference type="AlphaFoldDB" id="A0A1T5GA18"/>
<dbReference type="Gene3D" id="1.10.3640.10">
    <property type="entry name" value="Semialdehyde dehydrogenase-like, C-terminal"/>
    <property type="match status" value="1"/>
</dbReference>
<protein>
    <submittedName>
        <fullName evidence="2">Phosphogluconate dehydrogenase (Decarboxylating) C-term</fullName>
    </submittedName>
</protein>
<dbReference type="Pfam" id="PF16896">
    <property type="entry name" value="PGDH_C"/>
    <property type="match status" value="1"/>
</dbReference>
<name>A0A1T5GA18_9BACT</name>
<sequence>MAKVALVGAGGKMGCRLTDNFLKMPEYQVSYLEISEQGKSNLAQRNVTISEPHTAIPDADVVILALPDLALRTLSAEIVPLMKTGATVLTLDPAAPLDGAIFHRDDLGYVIAHPCHPSVFNWEPTEVAFRDFYGGISAKQSIVVALMHGTEAHFDLGRDVARDMYQPIDKVYRITLEQMATLEPAMVETLAQTCMEVVKEGFDKIVSLGVPEDAARDFVLGHLRIQIAVLFKEVNGTFSDAAYKISKRAKPLIFKEGWEKIFELDDIKEQVKAITNK</sequence>
<dbReference type="InterPro" id="IPR036291">
    <property type="entry name" value="NAD(P)-bd_dom_sf"/>
</dbReference>
<evidence type="ECO:0000313" key="2">
    <source>
        <dbReference type="EMBL" id="SKC05264.1"/>
    </source>
</evidence>
<organism evidence="2 3">
    <name type="scientific">Dyadobacter psychrophilus</name>
    <dbReference type="NCBI Taxonomy" id="651661"/>
    <lineage>
        <taxon>Bacteria</taxon>
        <taxon>Pseudomonadati</taxon>
        <taxon>Bacteroidota</taxon>
        <taxon>Cytophagia</taxon>
        <taxon>Cytophagales</taxon>
        <taxon>Spirosomataceae</taxon>
        <taxon>Dyadobacter</taxon>
    </lineage>
</organism>
<dbReference type="STRING" id="651661.SAMN05660293_03841"/>
<dbReference type="Proteomes" id="UP000190897">
    <property type="component" value="Unassembled WGS sequence"/>
</dbReference>
<dbReference type="Gene3D" id="3.40.50.720">
    <property type="entry name" value="NAD(P)-binding Rossmann-like Domain"/>
    <property type="match status" value="1"/>
</dbReference>
<keyword evidence="3" id="KW-1185">Reference proteome</keyword>
<reference evidence="3" key="1">
    <citation type="submission" date="2017-02" db="EMBL/GenBank/DDBJ databases">
        <authorList>
            <person name="Varghese N."/>
            <person name="Submissions S."/>
        </authorList>
    </citation>
    <scope>NUCLEOTIDE SEQUENCE [LARGE SCALE GENOMIC DNA]</scope>
    <source>
        <strain evidence="3">DSM 22270</strain>
    </source>
</reference>
<feature type="domain" description="Phosphogluconate dehydrogenase (decarboxylating) C-terminal" evidence="1">
    <location>
        <begin position="121"/>
        <end position="275"/>
    </location>
</feature>
<evidence type="ECO:0000259" key="1">
    <source>
        <dbReference type="Pfam" id="PF16896"/>
    </source>
</evidence>
<evidence type="ECO:0000313" key="3">
    <source>
        <dbReference type="Proteomes" id="UP000190897"/>
    </source>
</evidence>
<dbReference type="InterPro" id="IPR031663">
    <property type="entry name" value="PGDH_C"/>
</dbReference>
<accession>A0A1T5GA18</accession>
<dbReference type="OrthoDB" id="1677316at2"/>
<dbReference type="SUPFAM" id="SSF51735">
    <property type="entry name" value="NAD(P)-binding Rossmann-fold domains"/>
    <property type="match status" value="1"/>
</dbReference>
<dbReference type="InterPro" id="IPR037161">
    <property type="entry name" value="Semialdehyde_DH-like_C"/>
</dbReference>
<proteinExistence type="predicted"/>
<dbReference type="RefSeq" id="WP_082216345.1">
    <property type="nucleotide sequence ID" value="NZ_FUZA01000005.1"/>
</dbReference>
<gene>
    <name evidence="2" type="ORF">SAMN05660293_03841</name>
</gene>
<dbReference type="EMBL" id="FUZA01000005">
    <property type="protein sequence ID" value="SKC05264.1"/>
    <property type="molecule type" value="Genomic_DNA"/>
</dbReference>